<feature type="region of interest" description="Disordered" evidence="1">
    <location>
        <begin position="219"/>
        <end position="251"/>
    </location>
</feature>
<sequence length="251" mass="28409">MQSFSFTAGMDMTRYSYIFVSPASRRNFIARTLTRNAFSRVYIQRDHLPKQRLCPKSKSSVHSRDVPAYAQPCQALWQLGEALARVHVVSDNGVIVYCDQKRCFTEEVLARIIHGNCDIQELAKFFCPTATASLCWIACKLIDIQLQGATIQFLSIRPEQQLSLARLESISPEDTPEYDLNPPSLLQYTLSLITKAESDAKHHRYLKILKTMVEACADMEKESGARPGKRSSDSDDMREPKSNARQVGNRS</sequence>
<accession>A0A0D7BC78</accession>
<evidence type="ECO:0000256" key="1">
    <source>
        <dbReference type="SAM" id="MobiDB-lite"/>
    </source>
</evidence>
<dbReference type="EMBL" id="KN880516">
    <property type="protein sequence ID" value="KIY67840.1"/>
    <property type="molecule type" value="Genomic_DNA"/>
</dbReference>
<dbReference type="AlphaFoldDB" id="A0A0D7BC78"/>
<protein>
    <submittedName>
        <fullName evidence="2">Uncharacterized protein</fullName>
    </submittedName>
</protein>
<evidence type="ECO:0000313" key="3">
    <source>
        <dbReference type="Proteomes" id="UP000054007"/>
    </source>
</evidence>
<dbReference type="Proteomes" id="UP000054007">
    <property type="component" value="Unassembled WGS sequence"/>
</dbReference>
<feature type="compositionally biased region" description="Basic and acidic residues" evidence="1">
    <location>
        <begin position="219"/>
        <end position="242"/>
    </location>
</feature>
<reference evidence="2 3" key="1">
    <citation type="journal article" date="2015" name="Fungal Genet. Biol.">
        <title>Evolution of novel wood decay mechanisms in Agaricales revealed by the genome sequences of Fistulina hepatica and Cylindrobasidium torrendii.</title>
        <authorList>
            <person name="Floudas D."/>
            <person name="Held B.W."/>
            <person name="Riley R."/>
            <person name="Nagy L.G."/>
            <person name="Koehler G."/>
            <person name="Ransdell A.S."/>
            <person name="Younus H."/>
            <person name="Chow J."/>
            <person name="Chiniquy J."/>
            <person name="Lipzen A."/>
            <person name="Tritt A."/>
            <person name="Sun H."/>
            <person name="Haridas S."/>
            <person name="LaButti K."/>
            <person name="Ohm R.A."/>
            <person name="Kues U."/>
            <person name="Blanchette R.A."/>
            <person name="Grigoriev I.V."/>
            <person name="Minto R.E."/>
            <person name="Hibbett D.S."/>
        </authorList>
    </citation>
    <scope>NUCLEOTIDE SEQUENCE [LARGE SCALE GENOMIC DNA]</scope>
    <source>
        <strain evidence="2 3">FP15055 ss-10</strain>
    </source>
</reference>
<name>A0A0D7BC78_9AGAR</name>
<gene>
    <name evidence="2" type="ORF">CYLTODRAFT_490322</name>
</gene>
<evidence type="ECO:0000313" key="2">
    <source>
        <dbReference type="EMBL" id="KIY67840.1"/>
    </source>
</evidence>
<keyword evidence="3" id="KW-1185">Reference proteome</keyword>
<proteinExistence type="predicted"/>
<organism evidence="2 3">
    <name type="scientific">Cylindrobasidium torrendii FP15055 ss-10</name>
    <dbReference type="NCBI Taxonomy" id="1314674"/>
    <lineage>
        <taxon>Eukaryota</taxon>
        <taxon>Fungi</taxon>
        <taxon>Dikarya</taxon>
        <taxon>Basidiomycota</taxon>
        <taxon>Agaricomycotina</taxon>
        <taxon>Agaricomycetes</taxon>
        <taxon>Agaricomycetidae</taxon>
        <taxon>Agaricales</taxon>
        <taxon>Marasmiineae</taxon>
        <taxon>Physalacriaceae</taxon>
        <taxon>Cylindrobasidium</taxon>
    </lineage>
</organism>